<dbReference type="InterPro" id="IPR042100">
    <property type="entry name" value="Bug_dom1"/>
</dbReference>
<protein>
    <submittedName>
        <fullName evidence="3">Tripartite-type tricarboxylate transporter receptor subunit TctC</fullName>
    </submittedName>
</protein>
<dbReference type="PIRSF" id="PIRSF017082">
    <property type="entry name" value="YflP"/>
    <property type="match status" value="1"/>
</dbReference>
<accession>A0A841PP46</accession>
<sequence length="347" mass="38041">MKRNFKFGGTTLLVSFLLLTACNASSEEAGQDMSDYPEKDINGIIQWGEGGATDNISRTLAPLVEDELGASMVMQNIEGATGATGAQYVYDQPAEGYDLLFGAENPNLYQVLGISERDYLTDFEPITIIGQSYAGIVVREGSDFETLEDLIDYSVENPGDITMGTSGEGGLPHVASAMLQAELDTEFNQVPYDGDGPLATALLGNEIDATILAVSAAQEYVEAGDFRMLSVIHDERLDSTPDTPAITEKYPEFEQYLPWGPFQGVFAHTDTPDEIINELTQSFENAQEHEEFQETLENLGVHPLNINGEEAIEYLEQNRSTSSWMLYDAGAAENSPEEFDIPRVDQQ</sequence>
<dbReference type="Gene3D" id="3.40.190.150">
    <property type="entry name" value="Bordetella uptake gene, domain 1"/>
    <property type="match status" value="1"/>
</dbReference>
<dbReference type="EMBL" id="JACHHJ010000003">
    <property type="protein sequence ID" value="MBB6450519.1"/>
    <property type="molecule type" value="Genomic_DNA"/>
</dbReference>
<dbReference type="PANTHER" id="PTHR42928">
    <property type="entry name" value="TRICARBOXYLATE-BINDING PROTEIN"/>
    <property type="match status" value="1"/>
</dbReference>
<feature type="chain" id="PRO_5032790953" evidence="2">
    <location>
        <begin position="27"/>
        <end position="347"/>
    </location>
</feature>
<dbReference type="Proteomes" id="UP000568839">
    <property type="component" value="Unassembled WGS sequence"/>
</dbReference>
<dbReference type="SUPFAM" id="SSF53850">
    <property type="entry name" value="Periplasmic binding protein-like II"/>
    <property type="match status" value="1"/>
</dbReference>
<dbReference type="Gene3D" id="3.40.190.10">
    <property type="entry name" value="Periplasmic binding protein-like II"/>
    <property type="match status" value="1"/>
</dbReference>
<feature type="signal peptide" evidence="2">
    <location>
        <begin position="1"/>
        <end position="26"/>
    </location>
</feature>
<comment type="caution">
    <text evidence="3">The sequence shown here is derived from an EMBL/GenBank/DDBJ whole genome shotgun (WGS) entry which is preliminary data.</text>
</comment>
<dbReference type="AlphaFoldDB" id="A0A841PP46"/>
<evidence type="ECO:0000256" key="1">
    <source>
        <dbReference type="ARBA" id="ARBA00006987"/>
    </source>
</evidence>
<evidence type="ECO:0000313" key="4">
    <source>
        <dbReference type="Proteomes" id="UP000568839"/>
    </source>
</evidence>
<dbReference type="Pfam" id="PF03401">
    <property type="entry name" value="TctC"/>
    <property type="match status" value="1"/>
</dbReference>
<keyword evidence="4" id="KW-1185">Reference proteome</keyword>
<dbReference type="RefSeq" id="WP_184404578.1">
    <property type="nucleotide sequence ID" value="NZ_JACHHJ010000003.1"/>
</dbReference>
<dbReference type="CDD" id="cd07012">
    <property type="entry name" value="PBP2_Bug_TTT"/>
    <property type="match status" value="1"/>
</dbReference>
<dbReference type="InterPro" id="IPR005064">
    <property type="entry name" value="BUG"/>
</dbReference>
<dbReference type="PROSITE" id="PS51257">
    <property type="entry name" value="PROKAR_LIPOPROTEIN"/>
    <property type="match status" value="1"/>
</dbReference>
<name>A0A841PP46_9BACL</name>
<keyword evidence="3" id="KW-0675">Receptor</keyword>
<gene>
    <name evidence="3" type="ORF">HNR44_002502</name>
</gene>
<dbReference type="PANTHER" id="PTHR42928:SF5">
    <property type="entry name" value="BLR1237 PROTEIN"/>
    <property type="match status" value="1"/>
</dbReference>
<proteinExistence type="inferred from homology"/>
<reference evidence="3 4" key="1">
    <citation type="submission" date="2020-08" db="EMBL/GenBank/DDBJ databases">
        <title>Genomic Encyclopedia of Type Strains, Phase IV (KMG-IV): sequencing the most valuable type-strain genomes for metagenomic binning, comparative biology and taxonomic classification.</title>
        <authorList>
            <person name="Goeker M."/>
        </authorList>
    </citation>
    <scope>NUCLEOTIDE SEQUENCE [LARGE SCALE GENOMIC DNA]</scope>
    <source>
        <strain evidence="3 4">DSM 21769</strain>
    </source>
</reference>
<evidence type="ECO:0000313" key="3">
    <source>
        <dbReference type="EMBL" id="MBB6450519.1"/>
    </source>
</evidence>
<comment type="similarity">
    <text evidence="1">Belongs to the UPF0065 (bug) family.</text>
</comment>
<keyword evidence="2" id="KW-0732">Signal</keyword>
<organism evidence="3 4">
    <name type="scientific">Geomicrobium halophilum</name>
    <dbReference type="NCBI Taxonomy" id="549000"/>
    <lineage>
        <taxon>Bacteria</taxon>
        <taxon>Bacillati</taxon>
        <taxon>Bacillota</taxon>
        <taxon>Bacilli</taxon>
        <taxon>Bacillales</taxon>
        <taxon>Geomicrobium</taxon>
    </lineage>
</organism>
<evidence type="ECO:0000256" key="2">
    <source>
        <dbReference type="SAM" id="SignalP"/>
    </source>
</evidence>